<evidence type="ECO:0000256" key="5">
    <source>
        <dbReference type="ARBA" id="ARBA00022723"/>
    </source>
</evidence>
<dbReference type="InterPro" id="IPR027806">
    <property type="entry name" value="HARBI1_dom"/>
</dbReference>
<dbReference type="GO" id="GO:0016787">
    <property type="term" value="F:hydrolase activity"/>
    <property type="evidence" value="ECO:0007669"/>
    <property type="project" value="UniProtKB-KW"/>
</dbReference>
<evidence type="ECO:0000313" key="9">
    <source>
        <dbReference type="EMBL" id="CAH1976654.1"/>
    </source>
</evidence>
<evidence type="ECO:0000313" key="11">
    <source>
        <dbReference type="Proteomes" id="UP001152888"/>
    </source>
</evidence>
<dbReference type="Proteomes" id="UP001152888">
    <property type="component" value="Unassembled WGS sequence"/>
</dbReference>
<dbReference type="Pfam" id="PF13359">
    <property type="entry name" value="DDE_Tnp_4"/>
    <property type="match status" value="1"/>
</dbReference>
<dbReference type="InterPro" id="IPR045249">
    <property type="entry name" value="HARBI1-like"/>
</dbReference>
<keyword evidence="6" id="KW-0378">Hydrolase</keyword>
<evidence type="ECO:0000313" key="10">
    <source>
        <dbReference type="EMBL" id="CAH2020488.1"/>
    </source>
</evidence>
<evidence type="ECO:0000256" key="6">
    <source>
        <dbReference type="ARBA" id="ARBA00022801"/>
    </source>
</evidence>
<keyword evidence="5" id="KW-0479">Metal-binding</keyword>
<evidence type="ECO:0000256" key="2">
    <source>
        <dbReference type="ARBA" id="ARBA00004123"/>
    </source>
</evidence>
<keyword evidence="11" id="KW-1185">Reference proteome</keyword>
<feature type="domain" description="DDE Tnp4" evidence="8">
    <location>
        <begin position="78"/>
        <end position="170"/>
    </location>
</feature>
<comment type="similarity">
    <text evidence="3">Belongs to the HARBI1 family.</text>
</comment>
<dbReference type="PANTHER" id="PTHR22930">
    <property type="match status" value="1"/>
</dbReference>
<dbReference type="GO" id="GO:0005634">
    <property type="term" value="C:nucleus"/>
    <property type="evidence" value="ECO:0007669"/>
    <property type="project" value="UniProtKB-SubCell"/>
</dbReference>
<name>A0A9P0QGX9_ACAOB</name>
<dbReference type="GO" id="GO:0046872">
    <property type="term" value="F:metal ion binding"/>
    <property type="evidence" value="ECO:0007669"/>
    <property type="project" value="UniProtKB-KW"/>
</dbReference>
<evidence type="ECO:0000256" key="3">
    <source>
        <dbReference type="ARBA" id="ARBA00006958"/>
    </source>
</evidence>
<protein>
    <recommendedName>
        <fullName evidence="8">DDE Tnp4 domain-containing protein</fullName>
    </recommendedName>
</protein>
<keyword evidence="7" id="KW-0539">Nucleus</keyword>
<evidence type="ECO:0000256" key="4">
    <source>
        <dbReference type="ARBA" id="ARBA00022722"/>
    </source>
</evidence>
<dbReference type="EMBL" id="CAKOFQ010006850">
    <property type="protein sequence ID" value="CAH1976654.1"/>
    <property type="molecule type" value="Genomic_DNA"/>
</dbReference>
<dbReference type="OrthoDB" id="8177447at2759"/>
<keyword evidence="4" id="KW-0540">Nuclease</keyword>
<comment type="subcellular location">
    <subcellularLocation>
        <location evidence="2">Nucleus</location>
    </subcellularLocation>
</comment>
<gene>
    <name evidence="9" type="ORF">ACAOBT_LOCUS12252</name>
    <name evidence="10" type="ORF">ACAOBT_LOCUS37892</name>
</gene>
<comment type="cofactor">
    <cofactor evidence="1">
        <name>a divalent metal cation</name>
        <dbReference type="ChEBI" id="CHEBI:60240"/>
    </cofactor>
</comment>
<accession>A0A9P0QGX9</accession>
<evidence type="ECO:0000259" key="8">
    <source>
        <dbReference type="Pfam" id="PF13359"/>
    </source>
</evidence>
<proteinExistence type="inferred from homology"/>
<dbReference type="GO" id="GO:0004518">
    <property type="term" value="F:nuclease activity"/>
    <property type="evidence" value="ECO:0007669"/>
    <property type="project" value="UniProtKB-KW"/>
</dbReference>
<dbReference type="AlphaFoldDB" id="A0A9P0QGX9"/>
<dbReference type="PANTHER" id="PTHR22930:SF289">
    <property type="entry name" value="DDE TNP4 DOMAIN-CONTAINING PROTEIN-RELATED"/>
    <property type="match status" value="1"/>
</dbReference>
<organism evidence="10 11">
    <name type="scientific">Acanthoscelides obtectus</name>
    <name type="common">Bean weevil</name>
    <name type="synonym">Bruchus obtectus</name>
    <dbReference type="NCBI Taxonomy" id="200917"/>
    <lineage>
        <taxon>Eukaryota</taxon>
        <taxon>Metazoa</taxon>
        <taxon>Ecdysozoa</taxon>
        <taxon>Arthropoda</taxon>
        <taxon>Hexapoda</taxon>
        <taxon>Insecta</taxon>
        <taxon>Pterygota</taxon>
        <taxon>Neoptera</taxon>
        <taxon>Endopterygota</taxon>
        <taxon>Coleoptera</taxon>
        <taxon>Polyphaga</taxon>
        <taxon>Cucujiformia</taxon>
        <taxon>Chrysomeloidea</taxon>
        <taxon>Chrysomelidae</taxon>
        <taxon>Bruchinae</taxon>
        <taxon>Bruchini</taxon>
        <taxon>Acanthoscelides</taxon>
    </lineage>
</organism>
<evidence type="ECO:0000256" key="1">
    <source>
        <dbReference type="ARBA" id="ARBA00001968"/>
    </source>
</evidence>
<dbReference type="EMBL" id="CAKOFQ010011116">
    <property type="protein sequence ID" value="CAH2020488.1"/>
    <property type="molecule type" value="Genomic_DNA"/>
</dbReference>
<reference evidence="10" key="1">
    <citation type="submission" date="2022-03" db="EMBL/GenBank/DDBJ databases">
        <authorList>
            <person name="Sayadi A."/>
        </authorList>
    </citation>
    <scope>NUCLEOTIDE SEQUENCE</scope>
</reference>
<sequence>MDQLLLALRFYASSGHLVQVADFMNVHVSSASRIVAHVSRVIAALRPQKVKMPIPTEHVQAQNDFYNIARFPKTVAAIDCTHVKIQSPGGHNAEVYRNRKSFFSINVQCLTDTNLKFLDVVARWPGATHDSTIFANSTIRARFEAGQFPGCLIIGDSGYPLKNYLMTPIANPNT</sequence>
<evidence type="ECO:0000256" key="7">
    <source>
        <dbReference type="ARBA" id="ARBA00023242"/>
    </source>
</evidence>
<comment type="caution">
    <text evidence="10">The sequence shown here is derived from an EMBL/GenBank/DDBJ whole genome shotgun (WGS) entry which is preliminary data.</text>
</comment>